<evidence type="ECO:0000256" key="1">
    <source>
        <dbReference type="SAM" id="MobiDB-lite"/>
    </source>
</evidence>
<reference evidence="2" key="4">
    <citation type="submission" date="2019-03" db="UniProtKB">
        <authorList>
            <consortium name="EnsemblPlants"/>
        </authorList>
    </citation>
    <scope>IDENTIFICATION</scope>
</reference>
<proteinExistence type="predicted"/>
<dbReference type="Proteomes" id="UP000015105">
    <property type="component" value="Chromosome 2D"/>
</dbReference>
<reference evidence="3" key="1">
    <citation type="journal article" date="2014" name="Science">
        <title>Ancient hybridizations among the ancestral genomes of bread wheat.</title>
        <authorList>
            <consortium name="International Wheat Genome Sequencing Consortium,"/>
            <person name="Marcussen T."/>
            <person name="Sandve S.R."/>
            <person name="Heier L."/>
            <person name="Spannagl M."/>
            <person name="Pfeifer M."/>
            <person name="Jakobsen K.S."/>
            <person name="Wulff B.B."/>
            <person name="Steuernagel B."/>
            <person name="Mayer K.F."/>
            <person name="Olsen O.A."/>
        </authorList>
    </citation>
    <scope>NUCLEOTIDE SEQUENCE [LARGE SCALE GENOMIC DNA]</scope>
    <source>
        <strain evidence="3">cv. AL8/78</strain>
    </source>
</reference>
<accession>A0A453CL23</accession>
<reference evidence="2" key="5">
    <citation type="journal article" date="2021" name="G3 (Bethesda)">
        <title>Aegilops tauschii genome assembly Aet v5.0 features greater sequence contiguity and improved annotation.</title>
        <authorList>
            <person name="Wang L."/>
            <person name="Zhu T."/>
            <person name="Rodriguez J.C."/>
            <person name="Deal K.R."/>
            <person name="Dubcovsky J."/>
            <person name="McGuire P.E."/>
            <person name="Lux T."/>
            <person name="Spannagl M."/>
            <person name="Mayer K.F.X."/>
            <person name="Baldrich P."/>
            <person name="Meyers B.C."/>
            <person name="Huo N."/>
            <person name="Gu Y.Q."/>
            <person name="Zhou H."/>
            <person name="Devos K.M."/>
            <person name="Bennetzen J.L."/>
            <person name="Unver T."/>
            <person name="Budak H."/>
            <person name="Gulick P.J."/>
            <person name="Galiba G."/>
            <person name="Kalapos B."/>
            <person name="Nelson D.R."/>
            <person name="Li P."/>
            <person name="You F.M."/>
            <person name="Luo M.C."/>
            <person name="Dvorak J."/>
        </authorList>
    </citation>
    <scope>NUCLEOTIDE SEQUENCE [LARGE SCALE GENOMIC DNA]</scope>
    <source>
        <strain evidence="2">cv. AL8/78</strain>
    </source>
</reference>
<reference evidence="2" key="3">
    <citation type="journal article" date="2017" name="Nature">
        <title>Genome sequence of the progenitor of the wheat D genome Aegilops tauschii.</title>
        <authorList>
            <person name="Luo M.C."/>
            <person name="Gu Y.Q."/>
            <person name="Puiu D."/>
            <person name="Wang H."/>
            <person name="Twardziok S.O."/>
            <person name="Deal K.R."/>
            <person name="Huo N."/>
            <person name="Zhu T."/>
            <person name="Wang L."/>
            <person name="Wang Y."/>
            <person name="McGuire P.E."/>
            <person name="Liu S."/>
            <person name="Long H."/>
            <person name="Ramasamy R.K."/>
            <person name="Rodriguez J.C."/>
            <person name="Van S.L."/>
            <person name="Yuan L."/>
            <person name="Wang Z."/>
            <person name="Xia Z."/>
            <person name="Xiao L."/>
            <person name="Anderson O.D."/>
            <person name="Ouyang S."/>
            <person name="Liang Y."/>
            <person name="Zimin A.V."/>
            <person name="Pertea G."/>
            <person name="Qi P."/>
            <person name="Bennetzen J.L."/>
            <person name="Dai X."/>
            <person name="Dawson M.W."/>
            <person name="Muller H.G."/>
            <person name="Kugler K."/>
            <person name="Rivarola-Duarte L."/>
            <person name="Spannagl M."/>
            <person name="Mayer K.F.X."/>
            <person name="Lu F.H."/>
            <person name="Bevan M.W."/>
            <person name="Leroy P."/>
            <person name="Li P."/>
            <person name="You F.M."/>
            <person name="Sun Q."/>
            <person name="Liu Z."/>
            <person name="Lyons E."/>
            <person name="Wicker T."/>
            <person name="Salzberg S.L."/>
            <person name="Devos K.M."/>
            <person name="Dvorak J."/>
        </authorList>
    </citation>
    <scope>NUCLEOTIDE SEQUENCE [LARGE SCALE GENOMIC DNA]</scope>
    <source>
        <strain evidence="2">cv. AL8/78</strain>
    </source>
</reference>
<feature type="region of interest" description="Disordered" evidence="1">
    <location>
        <begin position="44"/>
        <end position="105"/>
    </location>
</feature>
<evidence type="ECO:0000313" key="2">
    <source>
        <dbReference type="EnsemblPlants" id="AET2Gv20886100.11"/>
    </source>
</evidence>
<dbReference type="Gramene" id="AET2Gv20886100.11">
    <property type="protein sequence ID" value="AET2Gv20886100.11"/>
    <property type="gene ID" value="AET2Gv20886100"/>
</dbReference>
<keyword evidence="3" id="KW-1185">Reference proteome</keyword>
<protein>
    <submittedName>
        <fullName evidence="2">Uncharacterized protein</fullName>
    </submittedName>
</protein>
<evidence type="ECO:0000313" key="3">
    <source>
        <dbReference type="Proteomes" id="UP000015105"/>
    </source>
</evidence>
<organism evidence="2 3">
    <name type="scientific">Aegilops tauschii subsp. strangulata</name>
    <name type="common">Goatgrass</name>
    <dbReference type="NCBI Taxonomy" id="200361"/>
    <lineage>
        <taxon>Eukaryota</taxon>
        <taxon>Viridiplantae</taxon>
        <taxon>Streptophyta</taxon>
        <taxon>Embryophyta</taxon>
        <taxon>Tracheophyta</taxon>
        <taxon>Spermatophyta</taxon>
        <taxon>Magnoliopsida</taxon>
        <taxon>Liliopsida</taxon>
        <taxon>Poales</taxon>
        <taxon>Poaceae</taxon>
        <taxon>BOP clade</taxon>
        <taxon>Pooideae</taxon>
        <taxon>Triticodae</taxon>
        <taxon>Triticeae</taxon>
        <taxon>Triticinae</taxon>
        <taxon>Aegilops</taxon>
    </lineage>
</organism>
<name>A0A453CL23_AEGTS</name>
<reference evidence="3" key="2">
    <citation type="journal article" date="2017" name="Nat. Plants">
        <title>The Aegilops tauschii genome reveals multiple impacts of transposons.</title>
        <authorList>
            <person name="Zhao G."/>
            <person name="Zou C."/>
            <person name="Li K."/>
            <person name="Wang K."/>
            <person name="Li T."/>
            <person name="Gao L."/>
            <person name="Zhang X."/>
            <person name="Wang H."/>
            <person name="Yang Z."/>
            <person name="Liu X."/>
            <person name="Jiang W."/>
            <person name="Mao L."/>
            <person name="Kong X."/>
            <person name="Jiao Y."/>
            <person name="Jia J."/>
        </authorList>
    </citation>
    <scope>NUCLEOTIDE SEQUENCE [LARGE SCALE GENOMIC DNA]</scope>
    <source>
        <strain evidence="3">cv. AL8/78</strain>
    </source>
</reference>
<dbReference type="EnsemblPlants" id="AET2Gv20886100.11">
    <property type="protein sequence ID" value="AET2Gv20886100.11"/>
    <property type="gene ID" value="AET2Gv20886100"/>
</dbReference>
<sequence length="105" mass="11358">VDRDERGLPTLRPTRIPVQQATSQRIACRAGGLPLSIRTLSLAQTQTNPLSHHPSAPAPPPAQIAAYQQRERERTRVCLPWRRGTGPPSSFCCASPGSPPRSPSS</sequence>
<dbReference type="AlphaFoldDB" id="A0A453CL23"/>